<evidence type="ECO:0000313" key="2">
    <source>
        <dbReference type="Proteomes" id="UP001476798"/>
    </source>
</evidence>
<dbReference type="Proteomes" id="UP001476798">
    <property type="component" value="Unassembled WGS sequence"/>
</dbReference>
<accession>A0ABV0P5U5</accession>
<protein>
    <submittedName>
        <fullName evidence="1">Uncharacterized protein</fullName>
    </submittedName>
</protein>
<reference evidence="1 2" key="1">
    <citation type="submission" date="2021-06" db="EMBL/GenBank/DDBJ databases">
        <authorList>
            <person name="Palmer J.M."/>
        </authorList>
    </citation>
    <scope>NUCLEOTIDE SEQUENCE [LARGE SCALE GENOMIC DNA]</scope>
    <source>
        <strain evidence="1 2">GA_2019</strain>
        <tissue evidence="1">Muscle</tissue>
    </source>
</reference>
<gene>
    <name evidence="1" type="ORF">GOODEAATRI_018266</name>
</gene>
<dbReference type="EMBL" id="JAHRIO010061512">
    <property type="protein sequence ID" value="MEQ2178826.1"/>
    <property type="molecule type" value="Genomic_DNA"/>
</dbReference>
<sequence length="130" mass="14860">MACLSKLASCLCGEHAHQTRSDFLWDFFCSLSPYLQHHQLSNINSWTIVAFRGKEMEPHTIFQHSHSLTRLPSSQTHHLWQKICLLSGVTPSRRHLSNRCRGEPPSGIADLIHWLISTELQSTALPHRLV</sequence>
<organism evidence="1 2">
    <name type="scientific">Goodea atripinnis</name>
    <dbReference type="NCBI Taxonomy" id="208336"/>
    <lineage>
        <taxon>Eukaryota</taxon>
        <taxon>Metazoa</taxon>
        <taxon>Chordata</taxon>
        <taxon>Craniata</taxon>
        <taxon>Vertebrata</taxon>
        <taxon>Euteleostomi</taxon>
        <taxon>Actinopterygii</taxon>
        <taxon>Neopterygii</taxon>
        <taxon>Teleostei</taxon>
        <taxon>Neoteleostei</taxon>
        <taxon>Acanthomorphata</taxon>
        <taxon>Ovalentaria</taxon>
        <taxon>Atherinomorphae</taxon>
        <taxon>Cyprinodontiformes</taxon>
        <taxon>Goodeidae</taxon>
        <taxon>Goodea</taxon>
    </lineage>
</organism>
<evidence type="ECO:0000313" key="1">
    <source>
        <dbReference type="EMBL" id="MEQ2178826.1"/>
    </source>
</evidence>
<proteinExistence type="predicted"/>
<comment type="caution">
    <text evidence="1">The sequence shown here is derived from an EMBL/GenBank/DDBJ whole genome shotgun (WGS) entry which is preliminary data.</text>
</comment>
<keyword evidence="2" id="KW-1185">Reference proteome</keyword>
<name>A0ABV0P5U5_9TELE</name>